<dbReference type="GO" id="GO:0004674">
    <property type="term" value="F:protein serine/threonine kinase activity"/>
    <property type="evidence" value="ECO:0007669"/>
    <property type="project" value="UniProtKB-KW"/>
</dbReference>
<dbReference type="AlphaFoldDB" id="A0A6P8CS44"/>
<dbReference type="InterPro" id="IPR011009">
    <property type="entry name" value="Kinase-like_dom_sf"/>
</dbReference>
<dbReference type="SUPFAM" id="SSF56112">
    <property type="entry name" value="Protein kinase-like (PK-like)"/>
    <property type="match status" value="1"/>
</dbReference>
<evidence type="ECO:0000256" key="5">
    <source>
        <dbReference type="ARBA" id="ARBA00022679"/>
    </source>
</evidence>
<evidence type="ECO:0000256" key="2">
    <source>
        <dbReference type="ARBA" id="ARBA00012513"/>
    </source>
</evidence>
<keyword evidence="7" id="KW-0418">Kinase</keyword>
<keyword evidence="8" id="KW-0611">Plant defense</keyword>
<evidence type="ECO:0000259" key="13">
    <source>
        <dbReference type="PROSITE" id="PS50011"/>
    </source>
</evidence>
<gene>
    <name evidence="15" type="primary">LOC116200064</name>
</gene>
<dbReference type="PROSITE" id="PS00107">
    <property type="entry name" value="PROTEIN_KINASE_ATP"/>
    <property type="match status" value="1"/>
</dbReference>
<dbReference type="Pfam" id="PF07714">
    <property type="entry name" value="PK_Tyr_Ser-Thr"/>
    <property type="match status" value="1"/>
</dbReference>
<dbReference type="Gene3D" id="1.10.510.10">
    <property type="entry name" value="Transferase(Phosphotransferase) domain 1"/>
    <property type="match status" value="1"/>
</dbReference>
<keyword evidence="4 11" id="KW-0723">Serine/threonine-protein kinase</keyword>
<comment type="subcellular location">
    <subcellularLocation>
        <location evidence="1">Cell membrane</location>
    </subcellularLocation>
</comment>
<evidence type="ECO:0000256" key="8">
    <source>
        <dbReference type="ARBA" id="ARBA00022821"/>
    </source>
</evidence>
<dbReference type="InterPro" id="IPR001245">
    <property type="entry name" value="Ser-Thr/Tyr_kinase_cat_dom"/>
</dbReference>
<evidence type="ECO:0000256" key="6">
    <source>
        <dbReference type="ARBA" id="ARBA00022741"/>
    </source>
</evidence>
<dbReference type="EC" id="2.7.11.1" evidence="2"/>
<dbReference type="PANTHER" id="PTHR45621">
    <property type="entry name" value="OS01G0588500 PROTEIN-RELATED"/>
    <property type="match status" value="1"/>
</dbReference>
<keyword evidence="3" id="KW-0472">Membrane</keyword>
<evidence type="ECO:0000256" key="1">
    <source>
        <dbReference type="ARBA" id="ARBA00004236"/>
    </source>
</evidence>
<dbReference type="CDD" id="cd14066">
    <property type="entry name" value="STKc_IRAK"/>
    <property type="match status" value="1"/>
</dbReference>
<dbReference type="InterPro" id="IPR017441">
    <property type="entry name" value="Protein_kinase_ATP_BS"/>
</dbReference>
<dbReference type="OrthoDB" id="4062651at2759"/>
<evidence type="ECO:0000313" key="15">
    <source>
        <dbReference type="RefSeq" id="XP_031386595.1"/>
    </source>
</evidence>
<dbReference type="FunFam" id="1.10.510.10:FF:000258">
    <property type="entry name" value="Probable serine/threonine-protein kinase PBL8"/>
    <property type="match status" value="1"/>
</dbReference>
<feature type="domain" description="Protein kinase" evidence="13">
    <location>
        <begin position="75"/>
        <end position="360"/>
    </location>
</feature>
<feature type="region of interest" description="Disordered" evidence="12">
    <location>
        <begin position="362"/>
        <end position="408"/>
    </location>
</feature>
<feature type="binding site" evidence="10">
    <location>
        <position position="113"/>
    </location>
    <ligand>
        <name>ATP</name>
        <dbReference type="ChEBI" id="CHEBI:30616"/>
    </ligand>
</feature>
<dbReference type="PROSITE" id="PS00108">
    <property type="entry name" value="PROTEIN_KINASE_ST"/>
    <property type="match status" value="1"/>
</dbReference>
<evidence type="ECO:0000256" key="3">
    <source>
        <dbReference type="ARBA" id="ARBA00022475"/>
    </source>
</evidence>
<dbReference type="RefSeq" id="XP_031386595.1">
    <property type="nucleotide sequence ID" value="XM_031530735.1"/>
</dbReference>
<comment type="similarity">
    <text evidence="11">Belongs to the protein kinase superfamily.</text>
</comment>
<feature type="region of interest" description="Disordered" evidence="12">
    <location>
        <begin position="16"/>
        <end position="54"/>
    </location>
</feature>
<dbReference type="InterPro" id="IPR008271">
    <property type="entry name" value="Ser/Thr_kinase_AS"/>
</dbReference>
<keyword evidence="6 10" id="KW-0547">Nucleotide-binding</keyword>
<dbReference type="GeneID" id="116200064"/>
<proteinExistence type="inferred from homology"/>
<accession>A0A6P8CS44</accession>
<keyword evidence="9 10" id="KW-0067">ATP-binding</keyword>
<reference evidence="14" key="1">
    <citation type="journal article" date="2020" name="Plant Biotechnol. J.">
        <title>The pomegranate (Punica granatum L.) draft genome dissects genetic divergence between soft- and hard-seeded cultivars.</title>
        <authorList>
            <person name="Luo X."/>
            <person name="Li H."/>
            <person name="Wu Z."/>
            <person name="Yao W."/>
            <person name="Zhao P."/>
            <person name="Cao D."/>
            <person name="Yu H."/>
            <person name="Li K."/>
            <person name="Poudel K."/>
            <person name="Zhao D."/>
            <person name="Zhang F."/>
            <person name="Xia X."/>
            <person name="Chen L."/>
            <person name="Wang Q."/>
            <person name="Jing D."/>
            <person name="Cao S."/>
        </authorList>
    </citation>
    <scope>NUCLEOTIDE SEQUENCE [LARGE SCALE GENOMIC DNA]</scope>
    <source>
        <strain evidence="14">cv. Tunisia</strain>
    </source>
</reference>
<dbReference type="InterPro" id="IPR000719">
    <property type="entry name" value="Prot_kinase_dom"/>
</dbReference>
<keyword evidence="3" id="KW-1003">Cell membrane</keyword>
<evidence type="ECO:0000256" key="12">
    <source>
        <dbReference type="SAM" id="MobiDB-lite"/>
    </source>
</evidence>
<organism evidence="14 15">
    <name type="scientific">Punica granatum</name>
    <name type="common">Pomegranate</name>
    <dbReference type="NCBI Taxonomy" id="22663"/>
    <lineage>
        <taxon>Eukaryota</taxon>
        <taxon>Viridiplantae</taxon>
        <taxon>Streptophyta</taxon>
        <taxon>Embryophyta</taxon>
        <taxon>Tracheophyta</taxon>
        <taxon>Spermatophyta</taxon>
        <taxon>Magnoliopsida</taxon>
        <taxon>eudicotyledons</taxon>
        <taxon>Gunneridae</taxon>
        <taxon>Pentapetalae</taxon>
        <taxon>rosids</taxon>
        <taxon>malvids</taxon>
        <taxon>Myrtales</taxon>
        <taxon>Lythraceae</taxon>
        <taxon>Punica</taxon>
    </lineage>
</organism>
<evidence type="ECO:0000256" key="9">
    <source>
        <dbReference type="ARBA" id="ARBA00022840"/>
    </source>
</evidence>
<protein>
    <recommendedName>
        <fullName evidence="2">non-specific serine/threonine protein kinase</fullName>
        <ecNumber evidence="2">2.7.11.1</ecNumber>
    </recommendedName>
</protein>
<evidence type="ECO:0000256" key="11">
    <source>
        <dbReference type="RuleBase" id="RU000304"/>
    </source>
</evidence>
<dbReference type="FunFam" id="3.30.200.20:FF:000228">
    <property type="entry name" value="Serine/threonine-protein kinase BIK1"/>
    <property type="match status" value="1"/>
</dbReference>
<dbReference type="InterPro" id="IPR050823">
    <property type="entry name" value="Plant_Ser_Thr_Prot_Kinase"/>
</dbReference>
<dbReference type="GO" id="GO:0005524">
    <property type="term" value="F:ATP binding"/>
    <property type="evidence" value="ECO:0007669"/>
    <property type="project" value="UniProtKB-UniRule"/>
</dbReference>
<evidence type="ECO:0000313" key="14">
    <source>
        <dbReference type="Proteomes" id="UP000515151"/>
    </source>
</evidence>
<reference evidence="15" key="2">
    <citation type="submission" date="2025-08" db="UniProtKB">
        <authorList>
            <consortium name="RefSeq"/>
        </authorList>
    </citation>
    <scope>IDENTIFICATION</scope>
    <source>
        <tissue evidence="15">Leaf</tissue>
    </source>
</reference>
<keyword evidence="5" id="KW-0808">Transferase</keyword>
<dbReference type="Proteomes" id="UP000515151">
    <property type="component" value="Chromosome 3"/>
</dbReference>
<sequence length="408" mass="45088">MGICLSARIKAESPWHTGTNMKSISTGGTDLSSSTSNSKASSVAPPTPRSEGEILHSSNVKSYSLAELRAATRNFRPDSVLGEGGFGSVFKGWIDENTSAAAKPGTGMVIAVKRLNQEGFQGHREWLAEVNYLGQLYHPNLVRLMGYCLEDEHRLLVYEFMPRGSLENHLFRRGSYFQPLSWSLRLKVALGAAKGLAFLHSSEAKVIYRDFKTSNILLDSNYNAKLSDFGLAKDGPTGDKSHVSTRVMGTHGYAAPEYLATGHLTAKSDVYSFGVVLLEMLSGRRAIDKNRPLGEHNLVEWAKPYLANKRKVFRVLDNRLEGQYKIEEAHKATTLALRCLSMNIKFRPNMEDVVVALEQLQAPKGNENGQSKSGNSNNQRVRRHSADDARSTNRPVSYPRPSASPLYA</sequence>
<feature type="compositionally biased region" description="Low complexity" evidence="12">
    <location>
        <begin position="23"/>
        <end position="42"/>
    </location>
</feature>
<dbReference type="GO" id="GO:0006952">
    <property type="term" value="P:defense response"/>
    <property type="evidence" value="ECO:0007669"/>
    <property type="project" value="UniProtKB-KW"/>
</dbReference>
<evidence type="ECO:0000256" key="10">
    <source>
        <dbReference type="PROSITE-ProRule" id="PRU10141"/>
    </source>
</evidence>
<evidence type="ECO:0000256" key="4">
    <source>
        <dbReference type="ARBA" id="ARBA00022527"/>
    </source>
</evidence>
<dbReference type="PROSITE" id="PS50011">
    <property type="entry name" value="PROTEIN_KINASE_DOM"/>
    <property type="match status" value="1"/>
</dbReference>
<dbReference type="Gene3D" id="3.30.200.20">
    <property type="entry name" value="Phosphorylase Kinase, domain 1"/>
    <property type="match status" value="1"/>
</dbReference>
<dbReference type="GO" id="GO:0005886">
    <property type="term" value="C:plasma membrane"/>
    <property type="evidence" value="ECO:0007669"/>
    <property type="project" value="UniProtKB-SubCell"/>
</dbReference>
<name>A0A6P8CS44_PUNGR</name>
<evidence type="ECO:0000256" key="7">
    <source>
        <dbReference type="ARBA" id="ARBA00022777"/>
    </source>
</evidence>
<feature type="compositionally biased region" description="Low complexity" evidence="12">
    <location>
        <begin position="364"/>
        <end position="379"/>
    </location>
</feature>
<keyword evidence="14" id="KW-1185">Reference proteome</keyword>